<sequence>MLVAIGVFLFERRRPFLATLVLAVSGLAKETNILGATLFARRESVLSPRQWPVLILRGALILAPLVLWLLYIEKVVGLAGSGGGGNFSWPFVGWAKQVVALWCGAFFNEASDFSFQLTPFRCLLGVLALTVQFIYLVVRPQWESAWWRVGITFALLMAVIGDAVWEGDANIAAFRVLLPMQLAFNVLVPYSRRWWPVLVMGNLSLLTELYTILF</sequence>
<name>A0A139SJM0_9BACT</name>
<comment type="caution">
    <text evidence="2">The sequence shown here is derived from an EMBL/GenBank/DDBJ whole genome shotgun (WGS) entry which is preliminary data.</text>
</comment>
<organism evidence="2 3">
    <name type="scientific">Cephaloticoccus primus</name>
    <dbReference type="NCBI Taxonomy" id="1548207"/>
    <lineage>
        <taxon>Bacteria</taxon>
        <taxon>Pseudomonadati</taxon>
        <taxon>Verrucomicrobiota</taxon>
        <taxon>Opitutia</taxon>
        <taxon>Opitutales</taxon>
        <taxon>Opitutaceae</taxon>
        <taxon>Cephaloticoccus</taxon>
    </lineage>
</organism>
<gene>
    <name evidence="2" type="ORF">AXK11_07765</name>
</gene>
<dbReference type="STRING" id="1548207.AXK11_07765"/>
<evidence type="ECO:0000313" key="3">
    <source>
        <dbReference type="Proteomes" id="UP000070058"/>
    </source>
</evidence>
<dbReference type="AlphaFoldDB" id="A0A139SJM0"/>
<feature type="transmembrane region" description="Helical" evidence="1">
    <location>
        <begin position="144"/>
        <end position="165"/>
    </location>
</feature>
<feature type="transmembrane region" description="Helical" evidence="1">
    <location>
        <begin position="51"/>
        <end position="71"/>
    </location>
</feature>
<evidence type="ECO:0000256" key="1">
    <source>
        <dbReference type="SAM" id="Phobius"/>
    </source>
</evidence>
<keyword evidence="1" id="KW-0812">Transmembrane</keyword>
<protein>
    <submittedName>
        <fullName evidence="2">Uncharacterized protein</fullName>
    </submittedName>
</protein>
<keyword evidence="1" id="KW-0472">Membrane</keyword>
<feature type="transmembrane region" description="Helical" evidence="1">
    <location>
        <begin position="16"/>
        <end position="39"/>
    </location>
</feature>
<evidence type="ECO:0000313" key="2">
    <source>
        <dbReference type="EMBL" id="KXU34731.1"/>
    </source>
</evidence>
<feature type="transmembrane region" description="Helical" evidence="1">
    <location>
        <begin position="91"/>
        <end position="108"/>
    </location>
</feature>
<accession>A0A139SJM0</accession>
<keyword evidence="1" id="KW-1133">Transmembrane helix</keyword>
<proteinExistence type="predicted"/>
<reference evidence="3" key="1">
    <citation type="submission" date="2016-02" db="EMBL/GenBank/DDBJ databases">
        <authorList>
            <person name="Sanders J.G."/>
            <person name="Lin J.Y."/>
            <person name="Wertz J.T."/>
            <person name="Russell J.A."/>
            <person name="Moreau C.S."/>
            <person name="Powell S."/>
        </authorList>
    </citation>
    <scope>NUCLEOTIDE SEQUENCE [LARGE SCALE GENOMIC DNA]</scope>
    <source>
        <strain evidence="3">CAG34</strain>
    </source>
</reference>
<dbReference type="Proteomes" id="UP000070058">
    <property type="component" value="Unassembled WGS sequence"/>
</dbReference>
<dbReference type="EMBL" id="LSZQ01000057">
    <property type="protein sequence ID" value="KXU34731.1"/>
    <property type="molecule type" value="Genomic_DNA"/>
</dbReference>
<feature type="transmembrane region" description="Helical" evidence="1">
    <location>
        <begin position="120"/>
        <end position="138"/>
    </location>
</feature>
<feature type="transmembrane region" description="Helical" evidence="1">
    <location>
        <begin position="194"/>
        <end position="213"/>
    </location>
</feature>
<keyword evidence="3" id="KW-1185">Reference proteome</keyword>